<gene>
    <name evidence="2" type="ORF">BCR33DRAFT_714933</name>
</gene>
<keyword evidence="1" id="KW-0472">Membrane</keyword>
<evidence type="ECO:0000256" key="1">
    <source>
        <dbReference type="SAM" id="Phobius"/>
    </source>
</evidence>
<evidence type="ECO:0000313" key="2">
    <source>
        <dbReference type="EMBL" id="ORY47877.1"/>
    </source>
</evidence>
<comment type="caution">
    <text evidence="2">The sequence shown here is derived from an EMBL/GenBank/DDBJ whole genome shotgun (WGS) entry which is preliminary data.</text>
</comment>
<name>A0A1Y2CLP9_9FUNG</name>
<proteinExistence type="predicted"/>
<keyword evidence="1" id="KW-0812">Transmembrane</keyword>
<dbReference type="EMBL" id="MCGO01000013">
    <property type="protein sequence ID" value="ORY47877.1"/>
    <property type="molecule type" value="Genomic_DNA"/>
</dbReference>
<protein>
    <submittedName>
        <fullName evidence="2">Uncharacterized protein</fullName>
    </submittedName>
</protein>
<evidence type="ECO:0000313" key="3">
    <source>
        <dbReference type="Proteomes" id="UP000193642"/>
    </source>
</evidence>
<organism evidence="2 3">
    <name type="scientific">Rhizoclosmatium globosum</name>
    <dbReference type="NCBI Taxonomy" id="329046"/>
    <lineage>
        <taxon>Eukaryota</taxon>
        <taxon>Fungi</taxon>
        <taxon>Fungi incertae sedis</taxon>
        <taxon>Chytridiomycota</taxon>
        <taxon>Chytridiomycota incertae sedis</taxon>
        <taxon>Chytridiomycetes</taxon>
        <taxon>Chytridiales</taxon>
        <taxon>Chytriomycetaceae</taxon>
        <taxon>Rhizoclosmatium</taxon>
    </lineage>
</organism>
<dbReference type="Proteomes" id="UP000193642">
    <property type="component" value="Unassembled WGS sequence"/>
</dbReference>
<feature type="transmembrane region" description="Helical" evidence="1">
    <location>
        <begin position="107"/>
        <end position="126"/>
    </location>
</feature>
<sequence length="155" mass="16995">MLLLKAQAMFTADSTRKAVIGFGLCISGTRLALGAATIAFVDYRSTYNPNSFTCFSKYDTVVNPAHSYFRIVCDITLSAIFLVPLLDKVFNNHGPGSSPSHEIYKQLLADGVGYPMAAFTLLYAIVNITVCFSMHKMIENIGNVAKKILNRSDVE</sequence>
<keyword evidence="3" id="KW-1185">Reference proteome</keyword>
<reference evidence="2 3" key="1">
    <citation type="submission" date="2016-07" db="EMBL/GenBank/DDBJ databases">
        <title>Pervasive Adenine N6-methylation of Active Genes in Fungi.</title>
        <authorList>
            <consortium name="DOE Joint Genome Institute"/>
            <person name="Mondo S.J."/>
            <person name="Dannebaum R.O."/>
            <person name="Kuo R.C."/>
            <person name="Labutti K."/>
            <person name="Haridas S."/>
            <person name="Kuo A."/>
            <person name="Salamov A."/>
            <person name="Ahrendt S.R."/>
            <person name="Lipzen A."/>
            <person name="Sullivan W."/>
            <person name="Andreopoulos W.B."/>
            <person name="Clum A."/>
            <person name="Lindquist E."/>
            <person name="Daum C."/>
            <person name="Ramamoorthy G.K."/>
            <person name="Gryganskyi A."/>
            <person name="Culley D."/>
            <person name="Magnuson J.K."/>
            <person name="James T.Y."/>
            <person name="O'Malley M.A."/>
            <person name="Stajich J.E."/>
            <person name="Spatafora J.W."/>
            <person name="Visel A."/>
            <person name="Grigoriev I.V."/>
        </authorList>
    </citation>
    <scope>NUCLEOTIDE SEQUENCE [LARGE SCALE GENOMIC DNA]</scope>
    <source>
        <strain evidence="2 3">JEL800</strain>
    </source>
</reference>
<dbReference type="AlphaFoldDB" id="A0A1Y2CLP9"/>
<feature type="non-terminal residue" evidence="2">
    <location>
        <position position="155"/>
    </location>
</feature>
<accession>A0A1Y2CLP9</accession>
<keyword evidence="1" id="KW-1133">Transmembrane helix</keyword>
<feature type="transmembrane region" description="Helical" evidence="1">
    <location>
        <begin position="20"/>
        <end position="41"/>
    </location>
</feature>